<gene>
    <name evidence="1" type="ORF">POCULU_LOCUS7700</name>
</gene>
<sequence>MNDEYLVRVMTRVKLPGFQSRHVNGTSVKVRTTDTFGAVIHKVCNSFVFYEIKKVSVRIGGIPYTVSPDRNKTVLGSCVGRHLSTKEVPELIYLLNFFIPEACFSPTPPPSPTHHTSSAVVAVAG</sequence>
<organism evidence="1 2">
    <name type="scientific">Paraglomus occultum</name>
    <dbReference type="NCBI Taxonomy" id="144539"/>
    <lineage>
        <taxon>Eukaryota</taxon>
        <taxon>Fungi</taxon>
        <taxon>Fungi incertae sedis</taxon>
        <taxon>Mucoromycota</taxon>
        <taxon>Glomeromycotina</taxon>
        <taxon>Glomeromycetes</taxon>
        <taxon>Paraglomerales</taxon>
        <taxon>Paraglomeraceae</taxon>
        <taxon>Paraglomus</taxon>
    </lineage>
</organism>
<keyword evidence="2" id="KW-1185">Reference proteome</keyword>
<accession>A0A9N9CJC0</accession>
<evidence type="ECO:0000313" key="2">
    <source>
        <dbReference type="Proteomes" id="UP000789572"/>
    </source>
</evidence>
<protein>
    <submittedName>
        <fullName evidence="1">5551_t:CDS:1</fullName>
    </submittedName>
</protein>
<dbReference type="EMBL" id="CAJVPJ010001853">
    <property type="protein sequence ID" value="CAG8605762.1"/>
    <property type="molecule type" value="Genomic_DNA"/>
</dbReference>
<evidence type="ECO:0000313" key="1">
    <source>
        <dbReference type="EMBL" id="CAG8605762.1"/>
    </source>
</evidence>
<comment type="caution">
    <text evidence="1">The sequence shown here is derived from an EMBL/GenBank/DDBJ whole genome shotgun (WGS) entry which is preliminary data.</text>
</comment>
<name>A0A9N9CJC0_9GLOM</name>
<feature type="non-terminal residue" evidence="1">
    <location>
        <position position="125"/>
    </location>
</feature>
<proteinExistence type="predicted"/>
<reference evidence="1" key="1">
    <citation type="submission" date="2021-06" db="EMBL/GenBank/DDBJ databases">
        <authorList>
            <person name="Kallberg Y."/>
            <person name="Tangrot J."/>
            <person name="Rosling A."/>
        </authorList>
    </citation>
    <scope>NUCLEOTIDE SEQUENCE</scope>
    <source>
        <strain evidence="1">IA702</strain>
    </source>
</reference>
<dbReference type="AlphaFoldDB" id="A0A9N9CJC0"/>
<dbReference type="Proteomes" id="UP000789572">
    <property type="component" value="Unassembled WGS sequence"/>
</dbReference>